<feature type="region of interest" description="Disordered" evidence="2">
    <location>
        <begin position="121"/>
        <end position="153"/>
    </location>
</feature>
<dbReference type="GO" id="GO:0019903">
    <property type="term" value="F:protein phosphatase binding"/>
    <property type="evidence" value="ECO:0007669"/>
    <property type="project" value="TreeGrafter"/>
</dbReference>
<keyword evidence="1" id="KW-0009">Actin-binding</keyword>
<feature type="region of interest" description="Disordered" evidence="2">
    <location>
        <begin position="183"/>
        <end position="343"/>
    </location>
</feature>
<dbReference type="Proteomes" id="UP001044222">
    <property type="component" value="Chromosome 16"/>
</dbReference>
<dbReference type="InterPro" id="IPR001609">
    <property type="entry name" value="Myosin_head_motor_dom-like"/>
</dbReference>
<dbReference type="PANTHER" id="PTHR47335">
    <property type="entry name" value="UNCONVENTIONAL MYOSIN-XVI"/>
    <property type="match status" value="1"/>
</dbReference>
<accession>A0A9D3RMN4</accession>
<comment type="caution">
    <text evidence="4">The sequence shown here is derived from an EMBL/GenBank/DDBJ whole genome shotgun (WGS) entry which is preliminary data.</text>
</comment>
<feature type="compositionally biased region" description="Basic and acidic residues" evidence="2">
    <location>
        <begin position="188"/>
        <end position="200"/>
    </location>
</feature>
<keyword evidence="1" id="KW-0518">Myosin</keyword>
<dbReference type="GO" id="GO:0051015">
    <property type="term" value="F:actin filament binding"/>
    <property type="evidence" value="ECO:0007669"/>
    <property type="project" value="TreeGrafter"/>
</dbReference>
<dbReference type="GO" id="GO:0048812">
    <property type="term" value="P:neuron projection morphogenesis"/>
    <property type="evidence" value="ECO:0007669"/>
    <property type="project" value="TreeGrafter"/>
</dbReference>
<feature type="compositionally biased region" description="Basic and acidic residues" evidence="2">
    <location>
        <begin position="124"/>
        <end position="138"/>
    </location>
</feature>
<evidence type="ECO:0000256" key="2">
    <source>
        <dbReference type="SAM" id="MobiDB-lite"/>
    </source>
</evidence>
<dbReference type="GO" id="GO:0048471">
    <property type="term" value="C:perinuclear region of cytoplasm"/>
    <property type="evidence" value="ECO:0007669"/>
    <property type="project" value="TreeGrafter"/>
</dbReference>
<dbReference type="SUPFAM" id="SSF52540">
    <property type="entry name" value="P-loop containing nucleoside triphosphate hydrolases"/>
    <property type="match status" value="1"/>
</dbReference>
<dbReference type="InterPro" id="IPR052838">
    <property type="entry name" value="Myosin-XVI"/>
</dbReference>
<reference evidence="4" key="1">
    <citation type="submission" date="2021-01" db="EMBL/GenBank/DDBJ databases">
        <title>A chromosome-scale assembly of European eel, Anguilla anguilla.</title>
        <authorList>
            <person name="Henkel C."/>
            <person name="Jong-Raadsen S.A."/>
            <person name="Dufour S."/>
            <person name="Weltzien F.-A."/>
            <person name="Palstra A.P."/>
            <person name="Pelster B."/>
            <person name="Spaink H.P."/>
            <person name="Van Den Thillart G.E."/>
            <person name="Jansen H."/>
            <person name="Zahm M."/>
            <person name="Klopp C."/>
            <person name="Cedric C."/>
            <person name="Louis A."/>
            <person name="Berthelot C."/>
            <person name="Parey E."/>
            <person name="Roest Crollius H."/>
            <person name="Montfort J."/>
            <person name="Robinson-Rechavi M."/>
            <person name="Bucao C."/>
            <person name="Bouchez O."/>
            <person name="Gislard M."/>
            <person name="Lluch J."/>
            <person name="Milhes M."/>
            <person name="Lampietro C."/>
            <person name="Lopez Roques C."/>
            <person name="Donnadieu C."/>
            <person name="Braasch I."/>
            <person name="Desvignes T."/>
            <person name="Postlethwait J."/>
            <person name="Bobe J."/>
            <person name="Guiguen Y."/>
            <person name="Dirks R."/>
        </authorList>
    </citation>
    <scope>NUCLEOTIDE SEQUENCE</scope>
    <source>
        <strain evidence="4">Tag_6206</strain>
        <tissue evidence="4">Liver</tissue>
    </source>
</reference>
<dbReference type="Gene3D" id="1.20.5.4820">
    <property type="match status" value="1"/>
</dbReference>
<gene>
    <name evidence="4" type="ORF">ANANG_G00274220</name>
</gene>
<dbReference type="AlphaFoldDB" id="A0A9D3RMN4"/>
<dbReference type="GO" id="GO:2000134">
    <property type="term" value="P:negative regulation of G1/S transition of mitotic cell cycle"/>
    <property type="evidence" value="ECO:0007669"/>
    <property type="project" value="TreeGrafter"/>
</dbReference>
<protein>
    <recommendedName>
        <fullName evidence="3">Myosin motor domain-containing protein</fullName>
    </recommendedName>
</protein>
<evidence type="ECO:0000259" key="3">
    <source>
        <dbReference type="PROSITE" id="PS51456"/>
    </source>
</evidence>
<dbReference type="GO" id="GO:0043491">
    <property type="term" value="P:phosphatidylinositol 3-kinase/protein kinase B signal transduction"/>
    <property type="evidence" value="ECO:0007669"/>
    <property type="project" value="TreeGrafter"/>
</dbReference>
<name>A0A9D3RMN4_ANGAN</name>
<feature type="domain" description="Myosin motor" evidence="3">
    <location>
        <begin position="1"/>
        <end position="51"/>
    </location>
</feature>
<sequence>METTLGDQSNLPPEEKCQLILQKCQLQGWQMGGTKVFLRYWQADHLSDRCHQLHRRIVFCQKVVRGWLVRRMSDSQREACSIQRFLQGAEDQGLQAYDSLVIQNASDIARENDRVRNALNGSHAAERPEPLGKEEEPLSRASESSGRAQDGVAGGGRLIRHYRSSSGPLPLALENLVQSAAASSIKTASREPARRGEGRRRQQQPAIATETAPPKTQEGPQHQAERLVRGRQCLPGPGPQRDPRGRAFQASAAQRRLHRQEGPAPETDTQPQHQADGLVRGDLPPAPHRDQAVLRLQGGPARGPTAACSASTAPRRRTRCTSRWRQAPRPPPPPSRVRPSTRK</sequence>
<dbReference type="InterPro" id="IPR027417">
    <property type="entry name" value="P-loop_NTPase"/>
</dbReference>
<dbReference type="GO" id="GO:0005524">
    <property type="term" value="F:ATP binding"/>
    <property type="evidence" value="ECO:0007669"/>
    <property type="project" value="InterPro"/>
</dbReference>
<dbReference type="PROSITE" id="PS51456">
    <property type="entry name" value="MYOSIN_MOTOR"/>
    <property type="match status" value="1"/>
</dbReference>
<comment type="similarity">
    <text evidence="1">Belongs to the TRAFAC class myosin-kinesin ATPase superfamily. Myosin family.</text>
</comment>
<evidence type="ECO:0000256" key="1">
    <source>
        <dbReference type="PROSITE-ProRule" id="PRU00782"/>
    </source>
</evidence>
<dbReference type="PANTHER" id="PTHR47335:SF1">
    <property type="entry name" value="UNCONVENTIONAL MYOSIN-XVI"/>
    <property type="match status" value="1"/>
</dbReference>
<evidence type="ECO:0000313" key="5">
    <source>
        <dbReference type="Proteomes" id="UP001044222"/>
    </source>
</evidence>
<feature type="compositionally biased region" description="Low complexity" evidence="2">
    <location>
        <begin position="304"/>
        <end position="313"/>
    </location>
</feature>
<dbReference type="GO" id="GO:0005654">
    <property type="term" value="C:nucleoplasm"/>
    <property type="evidence" value="ECO:0007669"/>
    <property type="project" value="TreeGrafter"/>
</dbReference>
<evidence type="ECO:0000313" key="4">
    <source>
        <dbReference type="EMBL" id="KAG5833277.1"/>
    </source>
</evidence>
<dbReference type="GO" id="GO:0016459">
    <property type="term" value="C:myosin complex"/>
    <property type="evidence" value="ECO:0007669"/>
    <property type="project" value="UniProtKB-KW"/>
</dbReference>
<comment type="caution">
    <text evidence="1">Lacks conserved residue(s) required for the propagation of feature annotation.</text>
</comment>
<organism evidence="4 5">
    <name type="scientific">Anguilla anguilla</name>
    <name type="common">European freshwater eel</name>
    <name type="synonym">Muraena anguilla</name>
    <dbReference type="NCBI Taxonomy" id="7936"/>
    <lineage>
        <taxon>Eukaryota</taxon>
        <taxon>Metazoa</taxon>
        <taxon>Chordata</taxon>
        <taxon>Craniata</taxon>
        <taxon>Vertebrata</taxon>
        <taxon>Euteleostomi</taxon>
        <taxon>Actinopterygii</taxon>
        <taxon>Neopterygii</taxon>
        <taxon>Teleostei</taxon>
        <taxon>Anguilliformes</taxon>
        <taxon>Anguillidae</taxon>
        <taxon>Anguilla</taxon>
    </lineage>
</organism>
<keyword evidence="5" id="KW-1185">Reference proteome</keyword>
<dbReference type="EMBL" id="JAFIRN010000016">
    <property type="protein sequence ID" value="KAG5833277.1"/>
    <property type="molecule type" value="Genomic_DNA"/>
</dbReference>
<proteinExistence type="inferred from homology"/>
<dbReference type="GO" id="GO:0003774">
    <property type="term" value="F:cytoskeletal motor activity"/>
    <property type="evidence" value="ECO:0007669"/>
    <property type="project" value="InterPro"/>
</dbReference>
<keyword evidence="1" id="KW-0505">Motor protein</keyword>